<dbReference type="InterPro" id="IPR027038">
    <property type="entry name" value="RanGap"/>
</dbReference>
<evidence type="ECO:0000256" key="2">
    <source>
        <dbReference type="ARBA" id="ARBA00022614"/>
    </source>
</evidence>
<keyword evidence="2" id="KW-0433">Leucine-rich repeat</keyword>
<dbReference type="SMART" id="SM00368">
    <property type="entry name" value="LRR_RI"/>
    <property type="match status" value="11"/>
</dbReference>
<evidence type="ECO:0000313" key="5">
    <source>
        <dbReference type="EMBL" id="CUE71409.1"/>
    </source>
</evidence>
<dbReference type="OMA" id="GLEMCIN"/>
<accession>A0A0S4IIC5</accession>
<dbReference type="GO" id="GO:0005634">
    <property type="term" value="C:nucleus"/>
    <property type="evidence" value="ECO:0007669"/>
    <property type="project" value="TreeGrafter"/>
</dbReference>
<dbReference type="Proteomes" id="UP000051952">
    <property type="component" value="Unassembled WGS sequence"/>
</dbReference>
<dbReference type="AlphaFoldDB" id="A0A0S4IIC5"/>
<dbReference type="PANTHER" id="PTHR24113:SF12">
    <property type="entry name" value="RAN GTPASE-ACTIVATING PROTEIN 1"/>
    <property type="match status" value="1"/>
</dbReference>
<dbReference type="VEuPathDB" id="TriTrypDB:BSAL_53210"/>
<evidence type="ECO:0000256" key="3">
    <source>
        <dbReference type="ARBA" id="ARBA00022737"/>
    </source>
</evidence>
<dbReference type="PANTHER" id="PTHR24113">
    <property type="entry name" value="RAN GTPASE-ACTIVATING PROTEIN 1"/>
    <property type="match status" value="1"/>
</dbReference>
<reference evidence="6" key="1">
    <citation type="submission" date="2015-09" db="EMBL/GenBank/DDBJ databases">
        <authorList>
            <consortium name="Pathogen Informatics"/>
        </authorList>
    </citation>
    <scope>NUCLEOTIDE SEQUENCE [LARGE SCALE GENOMIC DNA]</scope>
    <source>
        <strain evidence="6">Lake Konstanz</strain>
    </source>
</reference>
<dbReference type="InterPro" id="IPR032675">
    <property type="entry name" value="LRR_dom_sf"/>
</dbReference>
<dbReference type="SUPFAM" id="SSF52047">
    <property type="entry name" value="RNI-like"/>
    <property type="match status" value="2"/>
</dbReference>
<proteinExistence type="predicted"/>
<evidence type="ECO:0000256" key="1">
    <source>
        <dbReference type="ARBA" id="ARBA00022468"/>
    </source>
</evidence>
<dbReference type="OrthoDB" id="120976at2759"/>
<dbReference type="GO" id="GO:0006913">
    <property type="term" value="P:nucleocytoplasmic transport"/>
    <property type="evidence" value="ECO:0007669"/>
    <property type="project" value="TreeGrafter"/>
</dbReference>
<feature type="region of interest" description="Disordered" evidence="4">
    <location>
        <begin position="502"/>
        <end position="582"/>
    </location>
</feature>
<sequence>MLASETKTALEKALEEEPIHVNLFLYGLCIGEVGTMELQSHIFKYPNIRILELKGSTIGRRGAIHLAKCLPSSQLSHLGLGRNSLDVQAATTVIDSLVGVPLETLDLESNALPDAVAVSLANLLAKTKTLASVTLERNDLRSEGISAIANALRENTSLLNLNLAFNRCGAAACEALGDMLEVNKTLLTLNVMQCSVTVEAARHIARGVTANHTLQSLNLQLNQAIDAFSGKSAGGAQYPVSLNASLRELNFGSNRISSYAVESFGRVLGGATSLVALSLGKCLFGEPAVRHIIQNCALLTNLVTLDLSNCLMGAASGELLSNLLTRCPNIHSLYLDDNPLGRFGIEAISAGLPFCRALVCLSLCRCDIGKEGMPALATALRKRSGLPLRELRLSSNHLGYDGLLLLCDALVNMRDDSSQYLEALDLSDNGIGGRTCAYLAAVLQAHRNSLLSITLRDNPISEEMKQNYLTFESALAYTGGIISDPTLKLGQQEGQGVKATFEMDKTQRGGPTSPAGSPTRTGALSSGLKSPSSPQQQTALQRKYSNFNGSSATALGSNDLEVLPSSPGGRRRSSVASPDRRLSVVPQEATVVEEPVPAASPITAANEAYIPGFSPIVPQFKQRHMLHDVEENISQLPISDTQLRIKFTQLDASCVGYLTVSSCLQALRDLDACVMDFTSRKLKERAMQLCPDGRVTYEKFCLLVLPLVSQ</sequence>
<organism evidence="5 6">
    <name type="scientific">Bodo saltans</name>
    <name type="common">Flagellated protozoan</name>
    <dbReference type="NCBI Taxonomy" id="75058"/>
    <lineage>
        <taxon>Eukaryota</taxon>
        <taxon>Discoba</taxon>
        <taxon>Euglenozoa</taxon>
        <taxon>Kinetoplastea</taxon>
        <taxon>Metakinetoplastina</taxon>
        <taxon>Eubodonida</taxon>
        <taxon>Bodonidae</taxon>
        <taxon>Bodo</taxon>
    </lineage>
</organism>
<keyword evidence="3" id="KW-0677">Repeat</keyword>
<protein>
    <submittedName>
        <fullName evidence="5">Cyclin domain protein, putative</fullName>
    </submittedName>
</protein>
<dbReference type="Pfam" id="PF13516">
    <property type="entry name" value="LRR_6"/>
    <property type="match status" value="3"/>
</dbReference>
<dbReference type="GO" id="GO:0031267">
    <property type="term" value="F:small GTPase binding"/>
    <property type="evidence" value="ECO:0007669"/>
    <property type="project" value="TreeGrafter"/>
</dbReference>
<dbReference type="Gene3D" id="3.80.10.10">
    <property type="entry name" value="Ribonuclease Inhibitor"/>
    <property type="match status" value="3"/>
</dbReference>
<dbReference type="GO" id="GO:0005829">
    <property type="term" value="C:cytosol"/>
    <property type="evidence" value="ECO:0007669"/>
    <property type="project" value="TreeGrafter"/>
</dbReference>
<keyword evidence="1" id="KW-0343">GTPase activation</keyword>
<dbReference type="InterPro" id="IPR001611">
    <property type="entry name" value="Leu-rich_rpt"/>
</dbReference>
<gene>
    <name evidence="5" type="ORF">BSAL_53210</name>
</gene>
<dbReference type="GO" id="GO:0048471">
    <property type="term" value="C:perinuclear region of cytoplasm"/>
    <property type="evidence" value="ECO:0007669"/>
    <property type="project" value="TreeGrafter"/>
</dbReference>
<evidence type="ECO:0000313" key="6">
    <source>
        <dbReference type="Proteomes" id="UP000051952"/>
    </source>
</evidence>
<name>A0A0S4IIC5_BODSA</name>
<dbReference type="EMBL" id="CYKH01000108">
    <property type="protein sequence ID" value="CUE71409.1"/>
    <property type="molecule type" value="Genomic_DNA"/>
</dbReference>
<evidence type="ECO:0000256" key="4">
    <source>
        <dbReference type="SAM" id="MobiDB-lite"/>
    </source>
</evidence>
<feature type="compositionally biased region" description="Polar residues" evidence="4">
    <location>
        <begin position="514"/>
        <end position="556"/>
    </location>
</feature>
<keyword evidence="6" id="KW-1185">Reference proteome</keyword>
<dbReference type="GO" id="GO:0005096">
    <property type="term" value="F:GTPase activator activity"/>
    <property type="evidence" value="ECO:0007669"/>
    <property type="project" value="UniProtKB-KW"/>
</dbReference>